<dbReference type="PANTHER" id="PTHR33452:SF1">
    <property type="entry name" value="INNER MEMBRANE PROTEIN YPHA-RELATED"/>
    <property type="match status" value="1"/>
</dbReference>
<evidence type="ECO:0000256" key="4">
    <source>
        <dbReference type="ARBA" id="ARBA00022692"/>
    </source>
</evidence>
<keyword evidence="3" id="KW-1003">Cell membrane</keyword>
<evidence type="ECO:0000313" key="8">
    <source>
        <dbReference type="EMBL" id="MBF9221132.1"/>
    </source>
</evidence>
<reference evidence="8 9" key="1">
    <citation type="submission" date="2020-11" db="EMBL/GenBank/DDBJ databases">
        <authorList>
            <person name="Kim M.K."/>
        </authorList>
    </citation>
    <scope>NUCLEOTIDE SEQUENCE [LARGE SCALE GENOMIC DNA]</scope>
    <source>
        <strain evidence="8 9">BT662</strain>
    </source>
</reference>
<dbReference type="InterPro" id="IPR032808">
    <property type="entry name" value="DoxX"/>
</dbReference>
<feature type="transmembrane region" description="Helical" evidence="7">
    <location>
        <begin position="108"/>
        <end position="124"/>
    </location>
</feature>
<sequence>MSPSVRNVIAWILQALLAAMFIFSGFNKLSHGPETAKMFGSMGFPEWFAYLIGGAELLGGIGLLVPRTVRPAALGLIVIMIGAVWVHATKIPGGLLPATTDKGFQPNGMPAMVLLVLLVVVYLLRRPVARLA</sequence>
<evidence type="ECO:0000256" key="2">
    <source>
        <dbReference type="ARBA" id="ARBA00006679"/>
    </source>
</evidence>
<evidence type="ECO:0000313" key="9">
    <source>
        <dbReference type="Proteomes" id="UP000618931"/>
    </source>
</evidence>
<dbReference type="Proteomes" id="UP000618931">
    <property type="component" value="Unassembled WGS sequence"/>
</dbReference>
<feature type="transmembrane region" description="Helical" evidence="7">
    <location>
        <begin position="7"/>
        <end position="27"/>
    </location>
</feature>
<keyword evidence="9" id="KW-1185">Reference proteome</keyword>
<name>A0ABS0I3F8_9BACT</name>
<comment type="caution">
    <text evidence="8">The sequence shown here is derived from an EMBL/GenBank/DDBJ whole genome shotgun (WGS) entry which is preliminary data.</text>
</comment>
<protein>
    <submittedName>
        <fullName evidence="8">DoxX family protein</fullName>
    </submittedName>
</protein>
<evidence type="ECO:0000256" key="3">
    <source>
        <dbReference type="ARBA" id="ARBA00022475"/>
    </source>
</evidence>
<keyword evidence="4 7" id="KW-0812">Transmembrane</keyword>
<dbReference type="InterPro" id="IPR051907">
    <property type="entry name" value="DoxX-like_oxidoreductase"/>
</dbReference>
<dbReference type="RefSeq" id="WP_196292590.1">
    <property type="nucleotide sequence ID" value="NZ_JADQDM010000003.1"/>
</dbReference>
<dbReference type="PANTHER" id="PTHR33452">
    <property type="entry name" value="OXIDOREDUCTASE CATD-RELATED"/>
    <property type="match status" value="1"/>
</dbReference>
<comment type="subcellular location">
    <subcellularLocation>
        <location evidence="1">Cell membrane</location>
        <topology evidence="1">Multi-pass membrane protein</topology>
    </subcellularLocation>
</comment>
<evidence type="ECO:0000256" key="6">
    <source>
        <dbReference type="ARBA" id="ARBA00023136"/>
    </source>
</evidence>
<accession>A0ABS0I3F8</accession>
<evidence type="ECO:0000256" key="7">
    <source>
        <dbReference type="SAM" id="Phobius"/>
    </source>
</evidence>
<evidence type="ECO:0000256" key="1">
    <source>
        <dbReference type="ARBA" id="ARBA00004651"/>
    </source>
</evidence>
<keyword evidence="6 7" id="KW-0472">Membrane</keyword>
<dbReference type="Pfam" id="PF13564">
    <property type="entry name" value="DoxX_2"/>
    <property type="match status" value="1"/>
</dbReference>
<feature type="transmembrane region" description="Helical" evidence="7">
    <location>
        <begin position="72"/>
        <end position="88"/>
    </location>
</feature>
<keyword evidence="5 7" id="KW-1133">Transmembrane helix</keyword>
<proteinExistence type="inferred from homology"/>
<feature type="transmembrane region" description="Helical" evidence="7">
    <location>
        <begin position="47"/>
        <end position="65"/>
    </location>
</feature>
<evidence type="ECO:0000256" key="5">
    <source>
        <dbReference type="ARBA" id="ARBA00022989"/>
    </source>
</evidence>
<comment type="similarity">
    <text evidence="2">Belongs to the DoxX family.</text>
</comment>
<gene>
    <name evidence="8" type="ORF">I2H31_08455</name>
</gene>
<organism evidence="8 9">
    <name type="scientific">Hymenobacter ruricola</name>
    <dbReference type="NCBI Taxonomy" id="2791023"/>
    <lineage>
        <taxon>Bacteria</taxon>
        <taxon>Pseudomonadati</taxon>
        <taxon>Bacteroidota</taxon>
        <taxon>Cytophagia</taxon>
        <taxon>Cytophagales</taxon>
        <taxon>Hymenobacteraceae</taxon>
        <taxon>Hymenobacter</taxon>
    </lineage>
</organism>
<dbReference type="EMBL" id="JADQDM010000003">
    <property type="protein sequence ID" value="MBF9221132.1"/>
    <property type="molecule type" value="Genomic_DNA"/>
</dbReference>